<evidence type="ECO:0000313" key="2">
    <source>
        <dbReference type="EMBL" id="CAR40310.1"/>
    </source>
</evidence>
<dbReference type="Proteomes" id="UP000008319">
    <property type="component" value="Chromosome"/>
</dbReference>
<dbReference type="EnsemblBacteria" id="CAR40310">
    <property type="protein sequence ID" value="CAR40310"/>
    <property type="gene ID" value="PMI0071"/>
</dbReference>
<sequence length="42" mass="5003">MAKETFSLLDKVSFFIKMISSLFYNLLISFFINNNQDSFFIK</sequence>
<gene>
    <name evidence="2" type="ordered locus">PMI0071</name>
</gene>
<dbReference type="AlphaFoldDB" id="B4EU08"/>
<reference evidence="2 3" key="1">
    <citation type="journal article" date="2008" name="J. Bacteriol.">
        <title>Complete genome sequence of uropathogenic Proteus mirabilis, a master of both adherence and motility.</title>
        <authorList>
            <person name="Pearson M.M."/>
            <person name="Sebaihia M."/>
            <person name="Churcher C."/>
            <person name="Quail M.A."/>
            <person name="Seshasayee A.S."/>
            <person name="Luscombe N.M."/>
            <person name="Abdellah Z."/>
            <person name="Arrosmith C."/>
            <person name="Atkin B."/>
            <person name="Chillingworth T."/>
            <person name="Hauser H."/>
            <person name="Jagels K."/>
            <person name="Moule S."/>
            <person name="Mungall K."/>
            <person name="Norbertczak H."/>
            <person name="Rabbinowitsch E."/>
            <person name="Walker D."/>
            <person name="Whithead S."/>
            <person name="Thomson N.R."/>
            <person name="Rather P.N."/>
            <person name="Parkhill J."/>
            <person name="Mobley H.L."/>
        </authorList>
    </citation>
    <scope>NUCLEOTIDE SEQUENCE [LARGE SCALE GENOMIC DNA]</scope>
    <source>
        <strain evidence="2 3">HI4320</strain>
    </source>
</reference>
<name>B4EU08_PROMH</name>
<keyword evidence="1" id="KW-0472">Membrane</keyword>
<keyword evidence="1" id="KW-1133">Transmembrane helix</keyword>
<dbReference type="EMBL" id="AM942759">
    <property type="protein sequence ID" value="CAR40310.1"/>
    <property type="molecule type" value="Genomic_DNA"/>
</dbReference>
<proteinExistence type="predicted"/>
<feature type="transmembrane region" description="Helical" evidence="1">
    <location>
        <begin position="12"/>
        <end position="32"/>
    </location>
</feature>
<dbReference type="HOGENOM" id="CLU_3256303_0_0_6"/>
<organism evidence="2 3">
    <name type="scientific">Proteus mirabilis (strain HI4320)</name>
    <dbReference type="NCBI Taxonomy" id="529507"/>
    <lineage>
        <taxon>Bacteria</taxon>
        <taxon>Pseudomonadati</taxon>
        <taxon>Pseudomonadota</taxon>
        <taxon>Gammaproteobacteria</taxon>
        <taxon>Enterobacterales</taxon>
        <taxon>Morganellaceae</taxon>
        <taxon>Proteus</taxon>
    </lineage>
</organism>
<keyword evidence="3" id="KW-1185">Reference proteome</keyword>
<evidence type="ECO:0000256" key="1">
    <source>
        <dbReference type="SAM" id="Phobius"/>
    </source>
</evidence>
<keyword evidence="1" id="KW-0812">Transmembrane</keyword>
<accession>B4EU08</accession>
<evidence type="ECO:0000313" key="3">
    <source>
        <dbReference type="Proteomes" id="UP000008319"/>
    </source>
</evidence>
<protein>
    <submittedName>
        <fullName evidence="2">Uncharacterized protein</fullName>
    </submittedName>
</protein>
<dbReference type="KEGG" id="pmr:PMI0071"/>